<keyword evidence="3" id="KW-1185">Reference proteome</keyword>
<dbReference type="EMBL" id="JAFHKS010000044">
    <property type="protein sequence ID" value="MBN3547979.1"/>
    <property type="molecule type" value="Genomic_DNA"/>
</dbReference>
<feature type="domain" description="Polymerase nucleotidyl transferase" evidence="1">
    <location>
        <begin position="23"/>
        <end position="82"/>
    </location>
</feature>
<evidence type="ECO:0000313" key="3">
    <source>
        <dbReference type="Proteomes" id="UP001319060"/>
    </source>
</evidence>
<dbReference type="Proteomes" id="UP001319060">
    <property type="component" value="Unassembled WGS sequence"/>
</dbReference>
<dbReference type="RefSeq" id="WP_188402174.1">
    <property type="nucleotide sequence ID" value="NZ_BMCE01000001.1"/>
</dbReference>
<reference evidence="2 3" key="1">
    <citation type="submission" date="2021-01" db="EMBL/GenBank/DDBJ databases">
        <title>Genome Sequencing of Type Strains.</title>
        <authorList>
            <person name="Lemaire J.F."/>
            <person name="Inderbitzin P."/>
            <person name="Collins S.B."/>
            <person name="Wespe N."/>
            <person name="Knight-Connoni V."/>
        </authorList>
    </citation>
    <scope>NUCLEOTIDE SEQUENCE [LARGE SCALE GENOMIC DNA]</scope>
    <source>
        <strain evidence="2 3">DSM 14730</strain>
    </source>
</reference>
<organism evidence="2 3">
    <name type="scientific">Fictibacillus barbaricus</name>
    <dbReference type="NCBI Taxonomy" id="182136"/>
    <lineage>
        <taxon>Bacteria</taxon>
        <taxon>Bacillati</taxon>
        <taxon>Bacillota</taxon>
        <taxon>Bacilli</taxon>
        <taxon>Bacillales</taxon>
        <taxon>Fictibacillaceae</taxon>
        <taxon>Fictibacillus</taxon>
    </lineage>
</organism>
<gene>
    <name evidence="2" type="ORF">JYA64_21945</name>
</gene>
<dbReference type="Gene3D" id="1.20.120.330">
    <property type="entry name" value="Nucleotidyltransferases domain 2"/>
    <property type="match status" value="1"/>
</dbReference>
<dbReference type="SUPFAM" id="SSF81301">
    <property type="entry name" value="Nucleotidyltransferase"/>
    <property type="match status" value="1"/>
</dbReference>
<comment type="caution">
    <text evidence="2">The sequence shown here is derived from an EMBL/GenBank/DDBJ whole genome shotgun (WGS) entry which is preliminary data.</text>
</comment>
<dbReference type="InterPro" id="IPR002934">
    <property type="entry name" value="Polymerase_NTP_transf_dom"/>
</dbReference>
<evidence type="ECO:0000313" key="2">
    <source>
        <dbReference type="EMBL" id="MBN3547979.1"/>
    </source>
</evidence>
<proteinExistence type="predicted"/>
<dbReference type="Gene3D" id="3.30.460.10">
    <property type="entry name" value="Beta Polymerase, domain 2"/>
    <property type="match status" value="1"/>
</dbReference>
<evidence type="ECO:0000259" key="1">
    <source>
        <dbReference type="Pfam" id="PF01909"/>
    </source>
</evidence>
<dbReference type="InterPro" id="IPR043519">
    <property type="entry name" value="NT_sf"/>
</dbReference>
<sequence>MGLANRHNERDLVIPKYREQLLKAIEKDLLHDSNVLAVFYGGSLGNKNTDLYSDIDLRIVVKEEVFEEYRLNKKQRAKNWGEVLFFEDFPWSTYSIAHYDTFIKVDTFYYKVRDVQPSVWLQNIKIVRDTIGLMKDVLEKSMKLSYKPNDQEVEIWRTKFFAYVHEAYRRVMRKEIYYALHCLDNIRFSMVTAWYMDAGFQPNTFGDWAKVEGDRSKLLDWQLKLLEQWHSSRDPNEIMNVIKNVIPEFLRVHKSLCGKLDIEENPELVEEIFNMVL</sequence>
<name>A0ABS2ZII1_9BACL</name>
<accession>A0ABS2ZII1</accession>
<dbReference type="Pfam" id="PF01909">
    <property type="entry name" value="NTP_transf_2"/>
    <property type="match status" value="1"/>
</dbReference>
<protein>
    <submittedName>
        <fullName evidence="2">Aminoglycoside 6-adenylyltransferase</fullName>
    </submittedName>
</protein>